<evidence type="ECO:0000313" key="1">
    <source>
        <dbReference type="RefSeq" id="XP_016497857.1"/>
    </source>
</evidence>
<dbReference type="KEGG" id="nta:107816640"/>
<organism evidence="1">
    <name type="scientific">Nicotiana tabacum</name>
    <name type="common">Common tobacco</name>
    <dbReference type="NCBI Taxonomy" id="4097"/>
    <lineage>
        <taxon>Eukaryota</taxon>
        <taxon>Viridiplantae</taxon>
        <taxon>Streptophyta</taxon>
        <taxon>Embryophyta</taxon>
        <taxon>Tracheophyta</taxon>
        <taxon>Spermatophyta</taxon>
        <taxon>Magnoliopsida</taxon>
        <taxon>eudicotyledons</taxon>
        <taxon>Gunneridae</taxon>
        <taxon>Pentapetalae</taxon>
        <taxon>asterids</taxon>
        <taxon>lamiids</taxon>
        <taxon>Solanales</taxon>
        <taxon>Solanaceae</taxon>
        <taxon>Nicotianoideae</taxon>
        <taxon>Nicotianeae</taxon>
        <taxon>Nicotiana</taxon>
    </lineage>
</organism>
<dbReference type="OrthoDB" id="10346745at2759"/>
<reference evidence="1" key="1">
    <citation type="submission" date="2025-08" db="UniProtKB">
        <authorList>
            <consortium name="RefSeq"/>
        </authorList>
    </citation>
    <scope>IDENTIFICATION</scope>
</reference>
<dbReference type="PANTHER" id="PTHR33499">
    <property type="entry name" value="OS12G0282400 PROTEIN-RELATED"/>
    <property type="match status" value="1"/>
</dbReference>
<protein>
    <submittedName>
        <fullName evidence="1">Uncharacterized protein isoform X1</fullName>
    </submittedName>
</protein>
<proteinExistence type="predicted"/>
<dbReference type="PaxDb" id="4097-A0A1S4C9E0"/>
<gene>
    <name evidence="1" type="primary">LOC107816640</name>
</gene>
<dbReference type="AlphaFoldDB" id="A0A1S4C9E0"/>
<sequence length="171" mass="19526">MQGTQRSEIRPCKSEKVKKLRGMNRCKNVAGLKVGENVAPPGFDQIFEVDTLFPHEEEEMHDTHRSEIRPCESEKVKKLRGTNRCKNVAGIKNGENVVPPGFDQIFEGDTLFPREEEEMQGTQRSEIGPCESEKVKKVRGTKRYKKVVGLIVGEKLPVIFYHNIFYHNIGL</sequence>
<name>A0A1S4C9E0_TOBAC</name>
<dbReference type="RefSeq" id="XP_016497857.1">
    <property type="nucleotide sequence ID" value="XM_016642371.1"/>
</dbReference>
<dbReference type="PANTHER" id="PTHR33499:SF11">
    <property type="entry name" value="NO APICAL MERISTEM-ASSOCIATED C-TERMINAL DOMAIN-CONTAINING PROTEIN"/>
    <property type="match status" value="1"/>
</dbReference>
<accession>A0A1S4C9E0</accession>